<feature type="domain" description="Antitoxin Xre/MbcA/ParS-like toxin-binding" evidence="1">
    <location>
        <begin position="28"/>
        <end position="77"/>
    </location>
</feature>
<dbReference type="Proteomes" id="UP000464718">
    <property type="component" value="Chromosome i"/>
</dbReference>
<reference evidence="3 4" key="2">
    <citation type="submission" date="2018-12" db="EMBL/GenBank/DDBJ databases">
        <title>Genomic insights into the evolutionary origins and pathogenicity of five Vibrio parahaemolyticus strains isolated from the shrimp with acute hepatopancreatic necrosis disease (AHPND).</title>
        <authorList>
            <person name="Yang Q."/>
            <person name="Dong X."/>
            <person name="Xie G."/>
            <person name="Fu S."/>
            <person name="Zou P."/>
            <person name="Sun J."/>
            <person name="Wang Y."/>
            <person name="Huang J."/>
        </authorList>
    </citation>
    <scope>NUCLEOTIDE SEQUENCE [LARGE SCALE GENOMIC DNA]</scope>
    <source>
        <strain evidence="3 4">20160303005-1</strain>
    </source>
</reference>
<dbReference type="RefSeq" id="WP_114867354.1">
    <property type="nucleotide sequence ID" value="NZ_CP034298.1"/>
</dbReference>
<evidence type="ECO:0000259" key="1">
    <source>
        <dbReference type="Pfam" id="PF09722"/>
    </source>
</evidence>
<sequence>MDIDILLSITSDASNECSTALVEMLDEADTYFGDRESTITWLSKPNVAFKLKSPISICDDMEGIQLVMEQINRLKFGYLA</sequence>
<gene>
    <name evidence="3" type="ORF">EHC69_05285</name>
    <name evidence="2" type="ORF">I7278_20175</name>
</gene>
<evidence type="ECO:0000313" key="3">
    <source>
        <dbReference type="EMBL" id="QHH08803.1"/>
    </source>
</evidence>
<proteinExistence type="predicted"/>
<reference evidence="2" key="3">
    <citation type="submission" date="2019-12" db="EMBL/GenBank/DDBJ databases">
        <authorList>
            <consortium name="NCBI Pathogen Detection Project"/>
        </authorList>
    </citation>
    <scope>NUCLEOTIDE SEQUENCE</scope>
    <source>
        <strain evidence="2">1930</strain>
    </source>
</reference>
<dbReference type="InterPro" id="IPR024467">
    <property type="entry name" value="Xre/MbcA/ParS-like_toxin-bd"/>
</dbReference>
<dbReference type="Pfam" id="PF09722">
    <property type="entry name" value="Xre_MbcA_ParS_C"/>
    <property type="match status" value="1"/>
</dbReference>
<evidence type="ECO:0000313" key="2">
    <source>
        <dbReference type="EMBL" id="HAS6679115.1"/>
    </source>
</evidence>
<evidence type="ECO:0000313" key="4">
    <source>
        <dbReference type="Proteomes" id="UP000464718"/>
    </source>
</evidence>
<accession>A0A7Z2MQI6</accession>
<dbReference type="Proteomes" id="UP000856022">
    <property type="component" value="Unassembled WGS sequence"/>
</dbReference>
<dbReference type="AlphaFoldDB" id="A0A7Z2MQI6"/>
<reference evidence="2" key="1">
    <citation type="journal article" date="2018" name="Genome Biol.">
        <title>SKESA: strategic k-mer extension for scrupulous assemblies.</title>
        <authorList>
            <person name="Souvorov A."/>
            <person name="Agarwala R."/>
            <person name="Lipman D.J."/>
        </authorList>
    </citation>
    <scope>NUCLEOTIDE SEQUENCE</scope>
    <source>
        <strain evidence="2">1930</strain>
    </source>
</reference>
<dbReference type="EMBL" id="CP034298">
    <property type="protein sequence ID" value="QHH08803.1"/>
    <property type="molecule type" value="Genomic_DNA"/>
</dbReference>
<dbReference type="EMBL" id="DACQKT010000012">
    <property type="protein sequence ID" value="HAS6679115.1"/>
    <property type="molecule type" value="Genomic_DNA"/>
</dbReference>
<organism evidence="2">
    <name type="scientific">Vibrio parahaemolyticus</name>
    <dbReference type="NCBI Taxonomy" id="670"/>
    <lineage>
        <taxon>Bacteria</taxon>
        <taxon>Pseudomonadati</taxon>
        <taxon>Pseudomonadota</taxon>
        <taxon>Gammaproteobacteria</taxon>
        <taxon>Vibrionales</taxon>
        <taxon>Vibrionaceae</taxon>
        <taxon>Vibrio</taxon>
    </lineage>
</organism>
<protein>
    <submittedName>
        <fullName evidence="2">DUF2384 domain-containing protein</fullName>
    </submittedName>
</protein>
<name>A0A7Z2MQI6_VIBPH</name>